<evidence type="ECO:0000256" key="7">
    <source>
        <dbReference type="ARBA" id="ARBA00023136"/>
    </source>
</evidence>
<dbReference type="Proteomes" id="UP000285740">
    <property type="component" value="Unassembled WGS sequence"/>
</dbReference>
<dbReference type="PANTHER" id="PTHR34979">
    <property type="entry name" value="INNER MEMBRANE PROTEIN YGAZ"/>
    <property type="match status" value="1"/>
</dbReference>
<feature type="transmembrane region" description="Helical" evidence="8">
    <location>
        <begin position="158"/>
        <end position="178"/>
    </location>
</feature>
<dbReference type="Proteomes" id="UP000284779">
    <property type="component" value="Unassembled WGS sequence"/>
</dbReference>
<keyword evidence="3" id="KW-0813">Transport</keyword>
<comment type="similarity">
    <text evidence="2">Belongs to the AzlC family.</text>
</comment>
<evidence type="ECO:0000256" key="6">
    <source>
        <dbReference type="ARBA" id="ARBA00022989"/>
    </source>
</evidence>
<dbReference type="Proteomes" id="UP000286186">
    <property type="component" value="Unassembled WGS sequence"/>
</dbReference>
<feature type="transmembrane region" description="Helical" evidence="8">
    <location>
        <begin position="215"/>
        <end position="232"/>
    </location>
</feature>
<evidence type="ECO:0000313" key="14">
    <source>
        <dbReference type="Proteomes" id="UP000286186"/>
    </source>
</evidence>
<evidence type="ECO:0000256" key="2">
    <source>
        <dbReference type="ARBA" id="ARBA00010735"/>
    </source>
</evidence>
<feature type="transmembrane region" description="Helical" evidence="8">
    <location>
        <begin position="12"/>
        <end position="32"/>
    </location>
</feature>
<dbReference type="EMBL" id="QRHR01000012">
    <property type="protein sequence ID" value="RHF87159.1"/>
    <property type="molecule type" value="Genomic_DNA"/>
</dbReference>
<evidence type="ECO:0000313" key="13">
    <source>
        <dbReference type="Proteomes" id="UP000285740"/>
    </source>
</evidence>
<protein>
    <submittedName>
        <fullName evidence="9">Branched-chain amino acid ABC transporter permease</fullName>
    </submittedName>
</protein>
<feature type="transmembrane region" description="Helical" evidence="8">
    <location>
        <begin position="58"/>
        <end position="80"/>
    </location>
</feature>
<evidence type="ECO:0000313" key="10">
    <source>
        <dbReference type="EMBL" id="RHA81808.1"/>
    </source>
</evidence>
<sequence length="238" mass="25196">MKEKHLDNFVKGLKNGIPIALGYFAVAFTLGIQAKNAGITAFQSAVASFGLHASAGEYIAFTLFGANATIFVMVMMEVVANARYLLMSCALSQKIPADTPIWKRLIMGYFITDEIFGASISVAGKLDPYYTFGLAAVASPAWCVGTALGVLMGNALPIRVVSALSVGLYGMFMACIIPEGKKNKIVAGVIVVSFVLSYIFNTLSVFAGISSGVKIMILTVIISLAAAILFPVKEEENA</sequence>
<evidence type="ECO:0000313" key="9">
    <source>
        <dbReference type="EMBL" id="RHA17130.1"/>
    </source>
</evidence>
<keyword evidence="6 8" id="KW-1133">Transmembrane helix</keyword>
<feature type="transmembrane region" description="Helical" evidence="8">
    <location>
        <begin position="129"/>
        <end position="152"/>
    </location>
</feature>
<feature type="transmembrane region" description="Helical" evidence="8">
    <location>
        <begin position="185"/>
        <end position="209"/>
    </location>
</feature>
<dbReference type="GO" id="GO:1903785">
    <property type="term" value="P:L-valine transmembrane transport"/>
    <property type="evidence" value="ECO:0007669"/>
    <property type="project" value="TreeGrafter"/>
</dbReference>
<dbReference type="PANTHER" id="PTHR34979:SF1">
    <property type="entry name" value="INNER MEMBRANE PROTEIN YGAZ"/>
    <property type="match status" value="1"/>
</dbReference>
<dbReference type="Pfam" id="PF03591">
    <property type="entry name" value="AzlC"/>
    <property type="match status" value="1"/>
</dbReference>
<dbReference type="InterPro" id="IPR011606">
    <property type="entry name" value="Brnchd-chn_aa_trnsp_permease"/>
</dbReference>
<name>A0A413R5Q9_9FIRM</name>
<dbReference type="EMBL" id="QSFV01000002">
    <property type="protein sequence ID" value="RHA81808.1"/>
    <property type="molecule type" value="Genomic_DNA"/>
</dbReference>
<evidence type="ECO:0000313" key="12">
    <source>
        <dbReference type="Proteomes" id="UP000284779"/>
    </source>
</evidence>
<evidence type="ECO:0000256" key="5">
    <source>
        <dbReference type="ARBA" id="ARBA00022692"/>
    </source>
</evidence>
<comment type="subcellular location">
    <subcellularLocation>
        <location evidence="1">Cell membrane</location>
        <topology evidence="1">Multi-pass membrane protein</topology>
    </subcellularLocation>
</comment>
<keyword evidence="12" id="KW-1185">Reference proteome</keyword>
<evidence type="ECO:0000256" key="3">
    <source>
        <dbReference type="ARBA" id="ARBA00022448"/>
    </source>
</evidence>
<keyword evidence="7 8" id="KW-0472">Membrane</keyword>
<proteinExistence type="inferred from homology"/>
<dbReference type="RefSeq" id="WP_005363607.1">
    <property type="nucleotide sequence ID" value="NZ_CATWJF010000017.1"/>
</dbReference>
<comment type="caution">
    <text evidence="9">The sequence shown here is derived from an EMBL/GenBank/DDBJ whole genome shotgun (WGS) entry which is preliminary data.</text>
</comment>
<dbReference type="GO" id="GO:0005886">
    <property type="term" value="C:plasma membrane"/>
    <property type="evidence" value="ECO:0007669"/>
    <property type="project" value="UniProtKB-SubCell"/>
</dbReference>
<gene>
    <name evidence="11" type="ORF">DW652_10495</name>
    <name evidence="10" type="ORF">DW918_00935</name>
    <name evidence="9" type="ORF">DW944_10585</name>
</gene>
<evidence type="ECO:0000313" key="11">
    <source>
        <dbReference type="EMBL" id="RHF87159.1"/>
    </source>
</evidence>
<evidence type="ECO:0000256" key="8">
    <source>
        <dbReference type="SAM" id="Phobius"/>
    </source>
</evidence>
<accession>A0A413R5Q9</accession>
<evidence type="ECO:0000256" key="1">
    <source>
        <dbReference type="ARBA" id="ARBA00004651"/>
    </source>
</evidence>
<evidence type="ECO:0000256" key="4">
    <source>
        <dbReference type="ARBA" id="ARBA00022475"/>
    </source>
</evidence>
<keyword evidence="5 8" id="KW-0812">Transmembrane</keyword>
<keyword evidence="4" id="KW-1003">Cell membrane</keyword>
<dbReference type="AlphaFoldDB" id="A0A413R5Q9"/>
<dbReference type="EMBL" id="QSFD01000011">
    <property type="protein sequence ID" value="RHA17130.1"/>
    <property type="molecule type" value="Genomic_DNA"/>
</dbReference>
<organism evidence="9 12">
    <name type="scientific">Eubacterium ventriosum</name>
    <dbReference type="NCBI Taxonomy" id="39496"/>
    <lineage>
        <taxon>Bacteria</taxon>
        <taxon>Bacillati</taxon>
        <taxon>Bacillota</taxon>
        <taxon>Clostridia</taxon>
        <taxon>Eubacteriales</taxon>
        <taxon>Eubacteriaceae</taxon>
        <taxon>Eubacterium</taxon>
    </lineage>
</organism>
<reference evidence="12 13" key="1">
    <citation type="submission" date="2018-08" db="EMBL/GenBank/DDBJ databases">
        <title>A genome reference for cultivated species of the human gut microbiota.</title>
        <authorList>
            <person name="Zou Y."/>
            <person name="Xue W."/>
            <person name="Luo G."/>
        </authorList>
    </citation>
    <scope>NUCLEOTIDE SEQUENCE [LARGE SCALE GENOMIC DNA]</scope>
    <source>
        <strain evidence="11 14">AM23-22</strain>
        <strain evidence="10 13">AM42-30</strain>
        <strain evidence="9 12">AM44-11BH</strain>
    </source>
</reference>